<evidence type="ECO:0000256" key="4">
    <source>
        <dbReference type="SAM" id="MobiDB-lite"/>
    </source>
</evidence>
<feature type="domain" description="Radical SAM core" evidence="5">
    <location>
        <begin position="73"/>
        <end position="320"/>
    </location>
</feature>
<dbReference type="GO" id="GO:0003824">
    <property type="term" value="F:catalytic activity"/>
    <property type="evidence" value="ECO:0007669"/>
    <property type="project" value="InterPro"/>
</dbReference>
<dbReference type="InterPro" id="IPR058240">
    <property type="entry name" value="rSAM_sf"/>
</dbReference>
<evidence type="ECO:0000256" key="1">
    <source>
        <dbReference type="ARBA" id="ARBA00022723"/>
    </source>
</evidence>
<dbReference type="NCBIfam" id="NF038135">
    <property type="entry name" value="rSAM_Rv2578c"/>
    <property type="match status" value="1"/>
</dbReference>
<name>D6Z7J5_SEGRD</name>
<keyword evidence="3" id="KW-0411">Iron-sulfur</keyword>
<dbReference type="PROSITE" id="PS51918">
    <property type="entry name" value="RADICAL_SAM"/>
    <property type="match status" value="1"/>
</dbReference>
<keyword evidence="1" id="KW-0479">Metal-binding</keyword>
<sequence>MRWQGQLLRNDSCGELGSAPHGSAGAPRPGEPQALPGLEATTFLRSVATPDFAGVTFHEVLCRSALNKVTKTSTMPFGWTINPMRGCSHACVYCFARTSHEYLDLDPGEDFDKQIIVKTNLVEVLRRELRRPSWAKEAVAMGTNTDPYQRAEGRYRLMPGVIEALSASGTSFSILTKGTLLRRDLPVLAEAATRVRVHLSVSIALVDEPMQQSLEPGTPTPKARMELVRAIREAGFSCGVMAAPILPGLTDSREHLDQLVKELTAAGATSISAFPLHLRPGTRGWFMSWLEREHPELVPRYKELYPRGSYITPAYREWLSQTMAPILRRHQGRRPVSARHRHRGPEGPQRQQAAPAVTPEPQTLF</sequence>
<organism evidence="6 7">
    <name type="scientific">Segniliparus rotundus (strain ATCC BAA-972 / CDC 1076 / CIP 108378 / DSM 44985 / JCM 13578)</name>
    <dbReference type="NCBI Taxonomy" id="640132"/>
    <lineage>
        <taxon>Bacteria</taxon>
        <taxon>Bacillati</taxon>
        <taxon>Actinomycetota</taxon>
        <taxon>Actinomycetes</taxon>
        <taxon>Mycobacteriales</taxon>
        <taxon>Segniliparaceae</taxon>
        <taxon>Segniliparus</taxon>
    </lineage>
</organism>
<evidence type="ECO:0000313" key="6">
    <source>
        <dbReference type="EMBL" id="ADG97925.1"/>
    </source>
</evidence>
<evidence type="ECO:0000259" key="5">
    <source>
        <dbReference type="PROSITE" id="PS51918"/>
    </source>
</evidence>
<dbReference type="HOGENOM" id="CLU_015525_1_0_11"/>
<dbReference type="SMART" id="SM00729">
    <property type="entry name" value="Elp3"/>
    <property type="match status" value="1"/>
</dbReference>
<dbReference type="PANTHER" id="PTHR43432">
    <property type="entry name" value="SLR0285 PROTEIN"/>
    <property type="match status" value="1"/>
</dbReference>
<dbReference type="InterPro" id="IPR006638">
    <property type="entry name" value="Elp3/MiaA/NifB-like_rSAM"/>
</dbReference>
<proteinExistence type="predicted"/>
<dbReference type="eggNOG" id="COG1533">
    <property type="taxonomic scope" value="Bacteria"/>
</dbReference>
<reference evidence="6 7" key="1">
    <citation type="journal article" date="2010" name="Stand. Genomic Sci.">
        <title>Complete genome sequence of Segniliparus rotundus type strain (CDC 1076).</title>
        <authorList>
            <person name="Sikorski J."/>
            <person name="Lapidus A."/>
            <person name="Copeland A."/>
            <person name="Misra M."/>
            <person name="Glavina Del Rio T."/>
            <person name="Nolan M."/>
            <person name="Lucas S."/>
            <person name="Chen F."/>
            <person name="Tice H."/>
            <person name="Cheng J.F."/>
            <person name="Jando M."/>
            <person name="Schneider S."/>
            <person name="Bruce D."/>
            <person name="Goodwin L."/>
            <person name="Pitluck S."/>
            <person name="Liolios K."/>
            <person name="Mikhailova N."/>
            <person name="Pati A."/>
            <person name="Ivanova N."/>
            <person name="Mavromatis K."/>
            <person name="Chen A."/>
            <person name="Palaniappan K."/>
            <person name="Chertkov O."/>
            <person name="Land M."/>
            <person name="Hauser L."/>
            <person name="Chang Y.J."/>
            <person name="Jeffries C.D."/>
            <person name="Brettin T."/>
            <person name="Detter J.C."/>
            <person name="Han C."/>
            <person name="Rohde M."/>
            <person name="Goker M."/>
            <person name="Bristow J."/>
            <person name="Eisen J.A."/>
            <person name="Markowitz V."/>
            <person name="Hugenholtz P."/>
            <person name="Kyrpides N.C."/>
            <person name="Klenk H.P."/>
        </authorList>
    </citation>
    <scope>NUCLEOTIDE SEQUENCE [LARGE SCALE GENOMIC DNA]</scope>
    <source>
        <strain evidence="7">ATCC BAA-972 / CDC 1076 / CIP 108378 / DSM 44985 / JCM 13578</strain>
    </source>
</reference>
<feature type="compositionally biased region" description="Basic residues" evidence="4">
    <location>
        <begin position="329"/>
        <end position="343"/>
    </location>
</feature>
<dbReference type="EMBL" id="CP001958">
    <property type="protein sequence ID" value="ADG97925.1"/>
    <property type="molecule type" value="Genomic_DNA"/>
</dbReference>
<evidence type="ECO:0000256" key="2">
    <source>
        <dbReference type="ARBA" id="ARBA00023004"/>
    </source>
</evidence>
<dbReference type="AlphaFoldDB" id="D6Z7J5"/>
<evidence type="ECO:0000313" key="7">
    <source>
        <dbReference type="Proteomes" id="UP000002247"/>
    </source>
</evidence>
<dbReference type="GO" id="GO:0051536">
    <property type="term" value="F:iron-sulfur cluster binding"/>
    <property type="evidence" value="ECO:0007669"/>
    <property type="project" value="UniProtKB-KW"/>
</dbReference>
<dbReference type="KEGG" id="srt:Srot_1462"/>
<feature type="region of interest" description="Disordered" evidence="4">
    <location>
        <begin position="329"/>
        <end position="365"/>
    </location>
</feature>
<keyword evidence="2" id="KW-0408">Iron</keyword>
<dbReference type="Proteomes" id="UP000002247">
    <property type="component" value="Chromosome"/>
</dbReference>
<dbReference type="STRING" id="640132.Srot_1462"/>
<dbReference type="InterPro" id="IPR007197">
    <property type="entry name" value="rSAM"/>
</dbReference>
<dbReference type="CDD" id="cd01335">
    <property type="entry name" value="Radical_SAM"/>
    <property type="match status" value="1"/>
</dbReference>
<dbReference type="GO" id="GO:0046872">
    <property type="term" value="F:metal ion binding"/>
    <property type="evidence" value="ECO:0007669"/>
    <property type="project" value="UniProtKB-KW"/>
</dbReference>
<dbReference type="PANTHER" id="PTHR43432:SF3">
    <property type="entry name" value="SLR0285 PROTEIN"/>
    <property type="match status" value="1"/>
</dbReference>
<gene>
    <name evidence="6" type="ordered locus">Srot_1462</name>
</gene>
<protein>
    <submittedName>
        <fullName evidence="6">Radical SAM domain protein</fullName>
    </submittedName>
</protein>
<evidence type="ECO:0000256" key="3">
    <source>
        <dbReference type="ARBA" id="ARBA00023014"/>
    </source>
</evidence>
<dbReference type="OrthoDB" id="9785699at2"/>
<keyword evidence="7" id="KW-1185">Reference proteome</keyword>
<dbReference type="SFLD" id="SFLDS00029">
    <property type="entry name" value="Radical_SAM"/>
    <property type="match status" value="1"/>
</dbReference>
<dbReference type="SFLD" id="SFLDG01084">
    <property type="entry name" value="Uncharacterised_Radical_SAM_Su"/>
    <property type="match status" value="1"/>
</dbReference>
<dbReference type="InterPro" id="IPR040086">
    <property type="entry name" value="MJ0683-like"/>
</dbReference>
<accession>D6Z7J5</accession>
<dbReference type="RefSeq" id="WP_013138378.1">
    <property type="nucleotide sequence ID" value="NC_014168.1"/>
</dbReference>
<dbReference type="Gene3D" id="3.80.30.30">
    <property type="match status" value="1"/>
</dbReference>
<dbReference type="Pfam" id="PF04055">
    <property type="entry name" value="Radical_SAM"/>
    <property type="match status" value="1"/>
</dbReference>
<dbReference type="SUPFAM" id="SSF102114">
    <property type="entry name" value="Radical SAM enzymes"/>
    <property type="match status" value="1"/>
</dbReference>